<keyword evidence="5" id="KW-0676">Redox-active center</keyword>
<dbReference type="InterPro" id="IPR012336">
    <property type="entry name" value="Thioredoxin-like_fold"/>
</dbReference>
<dbReference type="EMBL" id="MFZI01000080">
    <property type="protein sequence ID" value="OGK17774.1"/>
    <property type="molecule type" value="Genomic_DNA"/>
</dbReference>
<keyword evidence="4" id="KW-1015">Disulfide bond</keyword>
<dbReference type="Pfam" id="PF13462">
    <property type="entry name" value="Thioredoxin_4"/>
    <property type="match status" value="1"/>
</dbReference>
<dbReference type="AlphaFoldDB" id="A0A1F7GFW7"/>
<evidence type="ECO:0000256" key="4">
    <source>
        <dbReference type="ARBA" id="ARBA00023157"/>
    </source>
</evidence>
<evidence type="ECO:0000313" key="8">
    <source>
        <dbReference type="Proteomes" id="UP000177026"/>
    </source>
</evidence>
<dbReference type="InterPro" id="IPR036249">
    <property type="entry name" value="Thioredoxin-like_sf"/>
</dbReference>
<comment type="caution">
    <text evidence="7">The sequence shown here is derived from an EMBL/GenBank/DDBJ whole genome shotgun (WGS) entry which is preliminary data.</text>
</comment>
<accession>A0A1F7GFW7</accession>
<dbReference type="SUPFAM" id="SSF52833">
    <property type="entry name" value="Thioredoxin-like"/>
    <property type="match status" value="1"/>
</dbReference>
<name>A0A1F7GFW7_9BACT</name>
<dbReference type="PANTHER" id="PTHR13887">
    <property type="entry name" value="GLUTATHIONE S-TRANSFERASE KAPPA"/>
    <property type="match status" value="1"/>
</dbReference>
<evidence type="ECO:0000256" key="2">
    <source>
        <dbReference type="ARBA" id="ARBA00022729"/>
    </source>
</evidence>
<dbReference type="PANTHER" id="PTHR13887:SF14">
    <property type="entry name" value="DISULFIDE BOND FORMATION PROTEIN D"/>
    <property type="match status" value="1"/>
</dbReference>
<comment type="similarity">
    <text evidence="1">Belongs to the thioredoxin family. DsbA subfamily.</text>
</comment>
<keyword evidence="3" id="KW-0560">Oxidoreductase</keyword>
<dbReference type="GO" id="GO:0016491">
    <property type="term" value="F:oxidoreductase activity"/>
    <property type="evidence" value="ECO:0007669"/>
    <property type="project" value="UniProtKB-KW"/>
</dbReference>
<feature type="domain" description="Thioredoxin-like fold" evidence="6">
    <location>
        <begin position="35"/>
        <end position="194"/>
    </location>
</feature>
<evidence type="ECO:0000256" key="1">
    <source>
        <dbReference type="ARBA" id="ARBA00005791"/>
    </source>
</evidence>
<reference evidence="7 8" key="1">
    <citation type="journal article" date="2016" name="Nat. Commun.">
        <title>Thousands of microbial genomes shed light on interconnected biogeochemical processes in an aquifer system.</title>
        <authorList>
            <person name="Anantharaman K."/>
            <person name="Brown C.T."/>
            <person name="Hug L.A."/>
            <person name="Sharon I."/>
            <person name="Castelle C.J."/>
            <person name="Probst A.J."/>
            <person name="Thomas B.C."/>
            <person name="Singh A."/>
            <person name="Wilkins M.J."/>
            <person name="Karaoz U."/>
            <person name="Brodie E.L."/>
            <person name="Williams K.H."/>
            <person name="Hubbard S.S."/>
            <person name="Banfield J.F."/>
        </authorList>
    </citation>
    <scope>NUCLEOTIDE SEQUENCE [LARGE SCALE GENOMIC DNA]</scope>
</reference>
<dbReference type="Gene3D" id="3.40.30.10">
    <property type="entry name" value="Glutaredoxin"/>
    <property type="match status" value="1"/>
</dbReference>
<evidence type="ECO:0000259" key="6">
    <source>
        <dbReference type="Pfam" id="PF13462"/>
    </source>
</evidence>
<evidence type="ECO:0000313" key="7">
    <source>
        <dbReference type="EMBL" id="OGK17774.1"/>
    </source>
</evidence>
<proteinExistence type="inferred from homology"/>
<keyword evidence="2" id="KW-0732">Signal</keyword>
<gene>
    <name evidence="7" type="ORF">A2866_02170</name>
</gene>
<evidence type="ECO:0000256" key="5">
    <source>
        <dbReference type="ARBA" id="ARBA00023284"/>
    </source>
</evidence>
<dbReference type="Proteomes" id="UP000177026">
    <property type="component" value="Unassembled WGS sequence"/>
</dbReference>
<dbReference type="CDD" id="cd02972">
    <property type="entry name" value="DsbA_family"/>
    <property type="match status" value="1"/>
</dbReference>
<organism evidence="7 8">
    <name type="scientific">Candidatus Roizmanbacteria bacterium RIFCSPHIGHO2_01_FULL_39_8</name>
    <dbReference type="NCBI Taxonomy" id="1802033"/>
    <lineage>
        <taxon>Bacteria</taxon>
        <taxon>Candidatus Roizmaniibacteriota</taxon>
    </lineage>
</organism>
<evidence type="ECO:0000256" key="3">
    <source>
        <dbReference type="ARBA" id="ARBA00023002"/>
    </source>
</evidence>
<sequence>MFLFVAYTLTNKPENLLFPEVSKILPSDHVKWAKDKKNILVEYSDLQCPACKSFHDIIKSEIETDKSITSKVTLVYRHFPLYQTHPYAEKAAFAAEAAAMQNKFFEYTDKLFLNQENWSTGKDIDKKFDMYASELKLDIQKFKKDINSQTVKNKVQADAASGDKFQVNATPTFYLNGEKLNSVRSFEEFVQLLKSL</sequence>
<protein>
    <recommendedName>
        <fullName evidence="6">Thioredoxin-like fold domain-containing protein</fullName>
    </recommendedName>
</protein>